<comment type="caution">
    <text evidence="2">The sequence shown here is derived from an EMBL/GenBank/DDBJ whole genome shotgun (WGS) entry which is preliminary data.</text>
</comment>
<organism evidence="2 3">
    <name type="scientific">Portunus trituberculatus</name>
    <name type="common">Swimming crab</name>
    <name type="synonym">Neptunus trituberculatus</name>
    <dbReference type="NCBI Taxonomy" id="210409"/>
    <lineage>
        <taxon>Eukaryota</taxon>
        <taxon>Metazoa</taxon>
        <taxon>Ecdysozoa</taxon>
        <taxon>Arthropoda</taxon>
        <taxon>Crustacea</taxon>
        <taxon>Multicrustacea</taxon>
        <taxon>Malacostraca</taxon>
        <taxon>Eumalacostraca</taxon>
        <taxon>Eucarida</taxon>
        <taxon>Decapoda</taxon>
        <taxon>Pleocyemata</taxon>
        <taxon>Brachyura</taxon>
        <taxon>Eubrachyura</taxon>
        <taxon>Portunoidea</taxon>
        <taxon>Portunidae</taxon>
        <taxon>Portuninae</taxon>
        <taxon>Portunus</taxon>
    </lineage>
</organism>
<accession>A0A5B7J2C9</accession>
<dbReference type="AlphaFoldDB" id="A0A5B7J2C9"/>
<sequence length="85" mass="9065">MNNSEGSYRMCRGTESVAAPGQVDSGSCNKAGGSGPSAQDWLPEGDSGSYWVLVRDSSASLTLMEEGLSRCHAGHGERVRREREC</sequence>
<evidence type="ECO:0000256" key="1">
    <source>
        <dbReference type="SAM" id="MobiDB-lite"/>
    </source>
</evidence>
<proteinExistence type="predicted"/>
<gene>
    <name evidence="2" type="ORF">E2C01_081907</name>
</gene>
<name>A0A5B7J2C9_PORTR</name>
<dbReference type="Proteomes" id="UP000324222">
    <property type="component" value="Unassembled WGS sequence"/>
</dbReference>
<reference evidence="2 3" key="1">
    <citation type="submission" date="2019-05" db="EMBL/GenBank/DDBJ databases">
        <title>Another draft genome of Portunus trituberculatus and its Hox gene families provides insights of decapod evolution.</title>
        <authorList>
            <person name="Jeong J.-H."/>
            <person name="Song I."/>
            <person name="Kim S."/>
            <person name="Choi T."/>
            <person name="Kim D."/>
            <person name="Ryu S."/>
            <person name="Kim W."/>
        </authorList>
    </citation>
    <scope>NUCLEOTIDE SEQUENCE [LARGE SCALE GENOMIC DNA]</scope>
    <source>
        <tissue evidence="2">Muscle</tissue>
    </source>
</reference>
<protein>
    <submittedName>
        <fullName evidence="2">Uncharacterized protein</fullName>
    </submittedName>
</protein>
<evidence type="ECO:0000313" key="2">
    <source>
        <dbReference type="EMBL" id="MPC87058.1"/>
    </source>
</evidence>
<evidence type="ECO:0000313" key="3">
    <source>
        <dbReference type="Proteomes" id="UP000324222"/>
    </source>
</evidence>
<dbReference type="EMBL" id="VSRR010073407">
    <property type="protein sequence ID" value="MPC87058.1"/>
    <property type="molecule type" value="Genomic_DNA"/>
</dbReference>
<feature type="region of interest" description="Disordered" evidence="1">
    <location>
        <begin position="19"/>
        <end position="42"/>
    </location>
</feature>
<keyword evidence="3" id="KW-1185">Reference proteome</keyword>